<gene>
    <name evidence="1" type="ORF">PGCG_00323</name>
</gene>
<dbReference type="EMBL" id="KC662249">
    <property type="protein sequence ID" value="AGM15634.1"/>
    <property type="molecule type" value="Genomic_DNA"/>
</dbReference>
<sequence length="222" mass="25793">MDYITGEKNKAFLWNMLYENKIFKGIPNNKLNDVKSLFENVILNVSKNSRNDNILEINKEILSNLNSQINGLKKTFLETKNIKDEFKEEKSVSFDKNLETHRNSLDELIKPHKPEDIDFADKTDKPIDNTEMNRIIEEMQKERDMALNVENPNPDMGKIPSGEVPKLKIEPLQRQFEREIVDAGNISLPEIPQNIAADLEPIHKILNNILENQEKIMKKLKI</sequence>
<keyword evidence="2" id="KW-1185">Reference proteome</keyword>
<evidence type="ECO:0000313" key="1">
    <source>
        <dbReference type="EMBL" id="AGM15634.1"/>
    </source>
</evidence>
<organism evidence="1 2">
    <name type="scientific">Phaeocystis globosa virus PgV-16T</name>
    <dbReference type="NCBI Taxonomy" id="3071227"/>
    <lineage>
        <taxon>Viruses</taxon>
        <taxon>Varidnaviria</taxon>
        <taxon>Bamfordvirae</taxon>
        <taxon>Nucleocytoviricota</taxon>
        <taxon>Megaviricetes</taxon>
        <taxon>Imitervirales</taxon>
        <taxon>Mesomimiviridae</taxon>
        <taxon>Tethysvirus</taxon>
        <taxon>Tethysvirus hollandense</taxon>
    </lineage>
</organism>
<protein>
    <submittedName>
        <fullName evidence="1">Uncharacterized protein</fullName>
    </submittedName>
</protein>
<evidence type="ECO:0000313" key="2">
    <source>
        <dbReference type="Proteomes" id="UP000204225"/>
    </source>
</evidence>
<reference evidence="1 2" key="1">
    <citation type="journal article" date="2013" name="Proc. Natl. Acad. Sci. U.S.A.">
        <title>Genome of Phaeocystis globosa virus PgV-16T highlights the common ancestry of the largest known DNA viruses infecting eukaryotes.</title>
        <authorList>
            <person name="Santini S."/>
            <person name="Jeudy S."/>
            <person name="Bartoli J."/>
            <person name="Poirot O."/>
            <person name="Lescot M."/>
            <person name="Abergel C."/>
            <person name="Barbe V."/>
            <person name="Wommack K.E."/>
            <person name="Noordeloos A.A."/>
            <person name="Brussaard C.P."/>
            <person name="Claverie J.M."/>
        </authorList>
    </citation>
    <scope>NUCLEOTIDE SEQUENCE [LARGE SCALE GENOMIC DNA]</scope>
    <source>
        <strain evidence="1 2">16T</strain>
    </source>
</reference>
<accession>A0AC59EXJ1</accession>
<proteinExistence type="predicted"/>
<dbReference type="Proteomes" id="UP000204225">
    <property type="component" value="Segment"/>
</dbReference>
<name>A0AC59EXJ1_9VIRU</name>